<proteinExistence type="predicted"/>
<dbReference type="EMBL" id="CAXAJV020001293">
    <property type="protein sequence ID" value="CAL7943280.1"/>
    <property type="molecule type" value="Genomic_DNA"/>
</dbReference>
<dbReference type="InterPro" id="IPR033263">
    <property type="entry name" value="RNF180"/>
</dbReference>
<evidence type="ECO:0000313" key="1">
    <source>
        <dbReference type="EMBL" id="CAL7943280.1"/>
    </source>
</evidence>
<reference evidence="1 2" key="1">
    <citation type="submission" date="2024-08" db="EMBL/GenBank/DDBJ databases">
        <authorList>
            <person name="Will J Nash"/>
            <person name="Angela Man"/>
            <person name="Seanna McTaggart"/>
            <person name="Kendall Baker"/>
            <person name="Tom Barker"/>
            <person name="Leah Catchpole"/>
            <person name="Alex Durrant"/>
            <person name="Karim Gharbi"/>
            <person name="Naomi Irish"/>
            <person name="Gemy Kaithakottil"/>
            <person name="Debby Ku"/>
            <person name="Aaliyah Providence"/>
            <person name="Felix Shaw"/>
            <person name="David Swarbreck"/>
            <person name="Chris Watkins"/>
            <person name="Ann M. McCartney"/>
            <person name="Giulio Formenti"/>
            <person name="Alice Mouton"/>
            <person name="Noel Vella"/>
            <person name="Bjorn M von Reumont"/>
            <person name="Adriana Vella"/>
            <person name="Wilfried Haerty"/>
        </authorList>
    </citation>
    <scope>NUCLEOTIDE SEQUENCE [LARGE SCALE GENOMIC DNA]</scope>
</reference>
<dbReference type="PANTHER" id="PTHR46717:SF1">
    <property type="entry name" value="E3 UBIQUITIN-PROTEIN LIGASE RNF180"/>
    <property type="match status" value="1"/>
</dbReference>
<sequence>MEVKCKHCRKSLFDIKCIPLLTSHSEVKNISTDVGCDTDGPESCSYMSDEKLPKWVEHAINQESWTKGRLHCPNCNNRIGSFNFVNELRCNCNKFITPPVKITNSKVDVSF</sequence>
<accession>A0ABP1NQG8</accession>
<evidence type="ECO:0008006" key="3">
    <source>
        <dbReference type="Google" id="ProtNLM"/>
    </source>
</evidence>
<dbReference type="PANTHER" id="PTHR46717">
    <property type="entry name" value="E3 UBIQUITIN-PROTEIN LIGASE RNF180"/>
    <property type="match status" value="1"/>
</dbReference>
<evidence type="ECO:0000313" key="2">
    <source>
        <dbReference type="Proteomes" id="UP001642520"/>
    </source>
</evidence>
<protein>
    <recommendedName>
        <fullName evidence="3">E3 ubiquitin-protein ligase RNF180</fullName>
    </recommendedName>
</protein>
<organism evidence="1 2">
    <name type="scientific">Xylocopa violacea</name>
    <name type="common">Violet carpenter bee</name>
    <name type="synonym">Apis violacea</name>
    <dbReference type="NCBI Taxonomy" id="135666"/>
    <lineage>
        <taxon>Eukaryota</taxon>
        <taxon>Metazoa</taxon>
        <taxon>Ecdysozoa</taxon>
        <taxon>Arthropoda</taxon>
        <taxon>Hexapoda</taxon>
        <taxon>Insecta</taxon>
        <taxon>Pterygota</taxon>
        <taxon>Neoptera</taxon>
        <taxon>Endopterygota</taxon>
        <taxon>Hymenoptera</taxon>
        <taxon>Apocrita</taxon>
        <taxon>Aculeata</taxon>
        <taxon>Apoidea</taxon>
        <taxon>Anthophila</taxon>
        <taxon>Apidae</taxon>
        <taxon>Xylocopa</taxon>
        <taxon>Xylocopa</taxon>
    </lineage>
</organism>
<keyword evidence="2" id="KW-1185">Reference proteome</keyword>
<dbReference type="Proteomes" id="UP001642520">
    <property type="component" value="Unassembled WGS sequence"/>
</dbReference>
<comment type="caution">
    <text evidence="1">The sequence shown here is derived from an EMBL/GenBank/DDBJ whole genome shotgun (WGS) entry which is preliminary data.</text>
</comment>
<gene>
    <name evidence="1" type="ORF">XYLVIOL_LOCUS5996</name>
</gene>
<name>A0ABP1NQG8_XYLVO</name>